<dbReference type="PANTHER" id="PTHR33393:SF13">
    <property type="entry name" value="PGA BIOSYNTHESIS PROTEIN CAPA"/>
    <property type="match status" value="1"/>
</dbReference>
<evidence type="ECO:0000313" key="3">
    <source>
        <dbReference type="EMBL" id="SUZ53483.1"/>
    </source>
</evidence>
<reference evidence="3" key="1">
    <citation type="submission" date="2018-05" db="EMBL/GenBank/DDBJ databases">
        <authorList>
            <person name="Lanie J.A."/>
            <person name="Ng W.-L."/>
            <person name="Kazmierczak K.M."/>
            <person name="Andrzejewski T.M."/>
            <person name="Davidsen T.M."/>
            <person name="Wayne K.J."/>
            <person name="Tettelin H."/>
            <person name="Glass J.I."/>
            <person name="Rusch D."/>
            <person name="Podicherti R."/>
            <person name="Tsui H.-C.T."/>
            <person name="Winkler M.E."/>
        </authorList>
    </citation>
    <scope>NUCLEOTIDE SEQUENCE</scope>
</reference>
<dbReference type="SUPFAM" id="SSF56300">
    <property type="entry name" value="Metallo-dependent phosphatases"/>
    <property type="match status" value="1"/>
</dbReference>
<proteinExistence type="inferred from homology"/>
<dbReference type="InterPro" id="IPR029052">
    <property type="entry name" value="Metallo-depent_PP-like"/>
</dbReference>
<comment type="similarity">
    <text evidence="1">Belongs to the CapA family.</text>
</comment>
<organism evidence="3">
    <name type="scientific">marine metagenome</name>
    <dbReference type="NCBI Taxonomy" id="408172"/>
    <lineage>
        <taxon>unclassified sequences</taxon>
        <taxon>metagenomes</taxon>
        <taxon>ecological metagenomes</taxon>
    </lineage>
</organism>
<name>A0A381NIY4_9ZZZZ</name>
<protein>
    <recommendedName>
        <fullName evidence="2">Capsule synthesis protein CapA domain-containing protein</fullName>
    </recommendedName>
</protein>
<dbReference type="InterPro" id="IPR052169">
    <property type="entry name" value="CW_Biosynth-Accessory"/>
</dbReference>
<sequence>MMRRFRVAGLSSLALGLLVVSTPAQEITLALTGDAIITRRLSVYEEPDFLELIDMIRGADAAFTNLEILFHNYEPYPAHQSGGTWMRGEPILAKELVWAGIDMVSRANNHTGDYGVEGLRLTTKYVDEAGLVHAGAGESLAEAREARFLETARGRVALISMASTFPDHSRAGNARGSMKSRPGLSPLRYTTERVATADQLDRFQVLAEEMGLNFNRSDRGARTLSTNFIEGSEMGVVTRPNPEDVAEIAAVVRSASRLADQVIVTIHAHESGGARSVPAGFLIEFARAMVDAGATMFVGHGPHVLRGIEIYKGKPIFYSLGDFVFQNETLLRLPDENYQAYDLDVNDHVADFNAVRYRNETVGFPANPEIWEAVVAMPTFTGDELTELALHPITLGYGKPAWVRGRPMLAHGVLATKILNDLVERSKPFGTDIDIREGVGYVRVR</sequence>
<dbReference type="InterPro" id="IPR019079">
    <property type="entry name" value="Capsule_synth_CapA"/>
</dbReference>
<dbReference type="PANTHER" id="PTHR33393">
    <property type="entry name" value="POLYGLUTAMINE SYNTHESIS ACCESSORY PROTEIN RV0574C-RELATED"/>
    <property type="match status" value="1"/>
</dbReference>
<dbReference type="SMART" id="SM00854">
    <property type="entry name" value="PGA_cap"/>
    <property type="match status" value="1"/>
</dbReference>
<dbReference type="EMBL" id="UINC01000333">
    <property type="protein sequence ID" value="SUZ53483.1"/>
    <property type="molecule type" value="Genomic_DNA"/>
</dbReference>
<feature type="domain" description="Capsule synthesis protein CapA" evidence="2">
    <location>
        <begin position="28"/>
        <end position="327"/>
    </location>
</feature>
<evidence type="ECO:0000256" key="1">
    <source>
        <dbReference type="ARBA" id="ARBA00005662"/>
    </source>
</evidence>
<dbReference type="Pfam" id="PF09587">
    <property type="entry name" value="PGA_cap"/>
    <property type="match status" value="1"/>
</dbReference>
<accession>A0A381NIY4</accession>
<dbReference type="CDD" id="cd07381">
    <property type="entry name" value="MPP_CapA"/>
    <property type="match status" value="1"/>
</dbReference>
<gene>
    <name evidence="3" type="ORF">METZ01_LOCUS6337</name>
</gene>
<evidence type="ECO:0000259" key="2">
    <source>
        <dbReference type="SMART" id="SM00854"/>
    </source>
</evidence>
<dbReference type="AlphaFoldDB" id="A0A381NIY4"/>